<dbReference type="Proteomes" id="UP000051952">
    <property type="component" value="Unassembled WGS sequence"/>
</dbReference>
<accession>A0A0S4KHR4</accession>
<dbReference type="AlphaFoldDB" id="A0A0S4KHR4"/>
<gene>
    <name evidence="2" type="ORF">BSAL_27820</name>
</gene>
<dbReference type="EMBL" id="CYKH01001850">
    <property type="protein sequence ID" value="CUI15170.1"/>
    <property type="molecule type" value="Genomic_DNA"/>
</dbReference>
<dbReference type="InterPro" id="IPR000608">
    <property type="entry name" value="UBC"/>
</dbReference>
<evidence type="ECO:0000259" key="1">
    <source>
        <dbReference type="PROSITE" id="PS50127"/>
    </source>
</evidence>
<proteinExistence type="predicted"/>
<name>A0A0S4KHR4_BODSA</name>
<dbReference type="Pfam" id="PF00179">
    <property type="entry name" value="UQ_con"/>
    <property type="match status" value="1"/>
</dbReference>
<dbReference type="InterPro" id="IPR050113">
    <property type="entry name" value="Ub_conjugating_enzyme"/>
</dbReference>
<evidence type="ECO:0000313" key="2">
    <source>
        <dbReference type="EMBL" id="CUI15170.1"/>
    </source>
</evidence>
<protein>
    <submittedName>
        <fullName evidence="2">Ubiquitin-conjugating enzyme, putative</fullName>
    </submittedName>
</protein>
<sequence length="174" mass="19172">MAKVEAAKGCSTVARKRLLVEEKAMKSGPPEFIVAAPNPKDILEWFYCLQGPPGTVYEGGLYMGKVIFPGNYPFAPPAIFMLTPNGRFEINKPLCLSISNYHPESWNPVWTIHTILIGLLAFMVGTDKTKGSIETSDGDKKKLAVESQEQLTETNNAYAYPTMQQNGVLGIAFR</sequence>
<reference evidence="3" key="1">
    <citation type="submission" date="2015-09" db="EMBL/GenBank/DDBJ databases">
        <authorList>
            <consortium name="Pathogen Informatics"/>
        </authorList>
    </citation>
    <scope>NUCLEOTIDE SEQUENCE [LARGE SCALE GENOMIC DNA]</scope>
    <source>
        <strain evidence="3">Lake Konstanz</strain>
    </source>
</reference>
<dbReference type="CDD" id="cd23799">
    <property type="entry name" value="UBCc_UBE2J"/>
    <property type="match status" value="1"/>
</dbReference>
<keyword evidence="3" id="KW-1185">Reference proteome</keyword>
<dbReference type="PANTHER" id="PTHR24067">
    <property type="entry name" value="UBIQUITIN-CONJUGATING ENZYME E2"/>
    <property type="match status" value="1"/>
</dbReference>
<dbReference type="InterPro" id="IPR016135">
    <property type="entry name" value="UBQ-conjugating_enzyme/RWD"/>
</dbReference>
<evidence type="ECO:0000313" key="3">
    <source>
        <dbReference type="Proteomes" id="UP000051952"/>
    </source>
</evidence>
<dbReference type="VEuPathDB" id="TriTrypDB:BSAL_27820"/>
<organism evidence="2 3">
    <name type="scientific">Bodo saltans</name>
    <name type="common">Flagellated protozoan</name>
    <dbReference type="NCBI Taxonomy" id="75058"/>
    <lineage>
        <taxon>Eukaryota</taxon>
        <taxon>Discoba</taxon>
        <taxon>Euglenozoa</taxon>
        <taxon>Kinetoplastea</taxon>
        <taxon>Metakinetoplastina</taxon>
        <taxon>Eubodonida</taxon>
        <taxon>Bodonidae</taxon>
        <taxon>Bodo</taxon>
    </lineage>
</organism>
<dbReference type="SMART" id="SM00212">
    <property type="entry name" value="UBCc"/>
    <property type="match status" value="1"/>
</dbReference>
<dbReference type="SUPFAM" id="SSF54495">
    <property type="entry name" value="UBC-like"/>
    <property type="match status" value="1"/>
</dbReference>
<dbReference type="PROSITE" id="PS50127">
    <property type="entry name" value="UBC_2"/>
    <property type="match status" value="1"/>
</dbReference>
<dbReference type="Gene3D" id="3.10.110.10">
    <property type="entry name" value="Ubiquitin Conjugating Enzyme"/>
    <property type="match status" value="1"/>
</dbReference>
<feature type="domain" description="UBC core" evidence="1">
    <location>
        <begin position="13"/>
        <end position="160"/>
    </location>
</feature>
<dbReference type="OrthoDB" id="1158011at2759"/>